<organism evidence="1 2">
    <name type="scientific">Lasiodiplodia mahajangana</name>
    <dbReference type="NCBI Taxonomy" id="1108764"/>
    <lineage>
        <taxon>Eukaryota</taxon>
        <taxon>Fungi</taxon>
        <taxon>Dikarya</taxon>
        <taxon>Ascomycota</taxon>
        <taxon>Pezizomycotina</taxon>
        <taxon>Dothideomycetes</taxon>
        <taxon>Dothideomycetes incertae sedis</taxon>
        <taxon>Botryosphaeriales</taxon>
        <taxon>Botryosphaeriaceae</taxon>
        <taxon>Lasiodiplodia</taxon>
    </lineage>
</organism>
<proteinExistence type="predicted"/>
<protein>
    <submittedName>
        <fullName evidence="1">Uncharacterized protein</fullName>
    </submittedName>
</protein>
<dbReference type="EMBL" id="JAPUUL010001084">
    <property type="protein sequence ID" value="KAJ8128392.1"/>
    <property type="molecule type" value="Genomic_DNA"/>
</dbReference>
<accession>A0ACC2JLK4</accession>
<sequence>MNELISLGKVTTSFAATLIIVLLLSSLSFLLLFGGSKKAVPGAPVHGSHWPWEPTFWLQSRFTFGARDIISSGYRKFKDRPFIVKRYDVDITIMPNKYLEEMRLMPTTKLDGSKAQVENLLPRWTSIDTITESNLHIRAVQNKLIVELHKYLDIAQTELNYAWPINVPSSQEWREVDIQQMSARRIFKPLMDKHADAVIKRREGQQVDEEDTLLNWMMDHGTEDENQVDKMATRQAIITLASVHTTSMAIINMIFDLCAYPEWVPILREEIDKITTELGPIGSTPESGSREWLPRLEKLDSFFLESQRMSPALLLAPQRVAMEPLTLKDGTYIPKGSRICWAGYDRINDAHVTPNPEVFDPMRSYRKRYASLGQRHKFLAGQTSPDNLAFGYGKLACPGRAFAVGETKLILSRLIAQYDFRFPETIRSRPENMYADKNVFPDPNVKVMMRRRKDA</sequence>
<dbReference type="Proteomes" id="UP001153332">
    <property type="component" value="Unassembled WGS sequence"/>
</dbReference>
<comment type="caution">
    <text evidence="1">The sequence shown here is derived from an EMBL/GenBank/DDBJ whole genome shotgun (WGS) entry which is preliminary data.</text>
</comment>
<reference evidence="1" key="1">
    <citation type="submission" date="2022-12" db="EMBL/GenBank/DDBJ databases">
        <title>Genome Sequence of Lasiodiplodia mahajangana.</title>
        <authorList>
            <person name="Buettner E."/>
        </authorList>
    </citation>
    <scope>NUCLEOTIDE SEQUENCE</scope>
    <source>
        <strain evidence="1">VT137</strain>
    </source>
</reference>
<evidence type="ECO:0000313" key="1">
    <source>
        <dbReference type="EMBL" id="KAJ8128392.1"/>
    </source>
</evidence>
<gene>
    <name evidence="1" type="ORF">O1611_g5244</name>
</gene>
<keyword evidence="2" id="KW-1185">Reference proteome</keyword>
<evidence type="ECO:0000313" key="2">
    <source>
        <dbReference type="Proteomes" id="UP001153332"/>
    </source>
</evidence>
<name>A0ACC2JLK4_9PEZI</name>